<keyword evidence="2" id="KW-1185">Reference proteome</keyword>
<dbReference type="AlphaFoldDB" id="A0A928Z3T4"/>
<proteinExistence type="predicted"/>
<dbReference type="PANTHER" id="PTHR34822:SF1">
    <property type="entry name" value="GRPB FAMILY PROTEIN"/>
    <property type="match status" value="1"/>
</dbReference>
<evidence type="ECO:0000313" key="1">
    <source>
        <dbReference type="EMBL" id="MBE9030332.1"/>
    </source>
</evidence>
<dbReference type="InterPro" id="IPR043519">
    <property type="entry name" value="NT_sf"/>
</dbReference>
<dbReference type="SUPFAM" id="SSF81301">
    <property type="entry name" value="Nucleotidyltransferase"/>
    <property type="match status" value="1"/>
</dbReference>
<dbReference type="Gene3D" id="3.30.460.10">
    <property type="entry name" value="Beta Polymerase, domain 2"/>
    <property type="match status" value="1"/>
</dbReference>
<name>A0A928Z3T4_9CYAN</name>
<evidence type="ECO:0000313" key="2">
    <source>
        <dbReference type="Proteomes" id="UP000625316"/>
    </source>
</evidence>
<comment type="caution">
    <text evidence="1">The sequence shown here is derived from an EMBL/GenBank/DDBJ whole genome shotgun (WGS) entry which is preliminary data.</text>
</comment>
<protein>
    <submittedName>
        <fullName evidence="1">GrpB family protein</fullName>
    </submittedName>
</protein>
<organism evidence="1 2">
    <name type="scientific">Romeriopsis navalis LEGE 11480</name>
    <dbReference type="NCBI Taxonomy" id="2777977"/>
    <lineage>
        <taxon>Bacteria</taxon>
        <taxon>Bacillati</taxon>
        <taxon>Cyanobacteriota</taxon>
        <taxon>Cyanophyceae</taxon>
        <taxon>Leptolyngbyales</taxon>
        <taxon>Leptolyngbyaceae</taxon>
        <taxon>Romeriopsis</taxon>
        <taxon>Romeriopsis navalis</taxon>
    </lineage>
</organism>
<dbReference type="RefSeq" id="WP_264325157.1">
    <property type="nucleotide sequence ID" value="NZ_JADEXQ010000033.1"/>
</dbReference>
<dbReference type="PANTHER" id="PTHR34822">
    <property type="entry name" value="GRPB DOMAIN PROTEIN (AFU_ORTHOLOGUE AFUA_1G01530)"/>
    <property type="match status" value="1"/>
</dbReference>
<dbReference type="Pfam" id="PF04229">
    <property type="entry name" value="GrpB"/>
    <property type="match status" value="1"/>
</dbReference>
<dbReference type="Proteomes" id="UP000625316">
    <property type="component" value="Unassembled WGS sequence"/>
</dbReference>
<dbReference type="EMBL" id="JADEXQ010000033">
    <property type="protein sequence ID" value="MBE9030332.1"/>
    <property type="molecule type" value="Genomic_DNA"/>
</dbReference>
<gene>
    <name evidence="1" type="ORF">IQ266_11375</name>
</gene>
<sequence>MRKVEVVPHDVRWRSLFEQETDRIAQALGKNFAAAHHIGSTAIPGIYAKPIIDLLIEVHEIVQVDRQAAAMVTLGYEAMGEFGIPDRRLFRKDNQAGIRTHHVHMFPNGSAQVTRHVDFRDYMIAHPEVAQQYSDLKRQLAQQHPTDIEAYMDGKHDFIQNIDRQIVANKMTSWVARLQ</sequence>
<reference evidence="1" key="1">
    <citation type="submission" date="2020-10" db="EMBL/GenBank/DDBJ databases">
        <authorList>
            <person name="Castelo-Branco R."/>
            <person name="Eusebio N."/>
            <person name="Adriana R."/>
            <person name="Vieira A."/>
            <person name="Brugerolle De Fraissinette N."/>
            <person name="Rezende De Castro R."/>
            <person name="Schneider M.P."/>
            <person name="Vasconcelos V."/>
            <person name="Leao P.N."/>
        </authorList>
    </citation>
    <scope>NUCLEOTIDE SEQUENCE</scope>
    <source>
        <strain evidence="1">LEGE 11480</strain>
    </source>
</reference>
<accession>A0A928Z3T4</accession>
<dbReference type="InterPro" id="IPR007344">
    <property type="entry name" value="GrpB/CoaE"/>
</dbReference>